<name>A0A1Y1VVG8_9FUNG</name>
<evidence type="ECO:0000313" key="3">
    <source>
        <dbReference type="Proteomes" id="UP000193922"/>
    </source>
</evidence>
<organism evidence="2 3">
    <name type="scientific">Linderina pennispora</name>
    <dbReference type="NCBI Taxonomy" id="61395"/>
    <lineage>
        <taxon>Eukaryota</taxon>
        <taxon>Fungi</taxon>
        <taxon>Fungi incertae sedis</taxon>
        <taxon>Zoopagomycota</taxon>
        <taxon>Kickxellomycotina</taxon>
        <taxon>Kickxellomycetes</taxon>
        <taxon>Kickxellales</taxon>
        <taxon>Kickxellaceae</taxon>
        <taxon>Linderina</taxon>
    </lineage>
</organism>
<feature type="signal peptide" evidence="1">
    <location>
        <begin position="1"/>
        <end position="18"/>
    </location>
</feature>
<feature type="chain" id="PRO_5012643687" description="Secreted protein" evidence="1">
    <location>
        <begin position="19"/>
        <end position="81"/>
    </location>
</feature>
<keyword evidence="3" id="KW-1185">Reference proteome</keyword>
<sequence length="81" mass="8915">MARALYTLLPCVIASTLQQPSGLCYLKAYISTATRPLASGRAIEMWPFDNSVSQESVCLRCVKHPNVLFSFATAPVLVPWI</sequence>
<evidence type="ECO:0000256" key="1">
    <source>
        <dbReference type="SAM" id="SignalP"/>
    </source>
</evidence>
<dbReference type="Proteomes" id="UP000193922">
    <property type="component" value="Unassembled WGS sequence"/>
</dbReference>
<protein>
    <recommendedName>
        <fullName evidence="4">Secreted protein</fullName>
    </recommendedName>
</protein>
<comment type="caution">
    <text evidence="2">The sequence shown here is derived from an EMBL/GenBank/DDBJ whole genome shotgun (WGS) entry which is preliminary data.</text>
</comment>
<proteinExistence type="predicted"/>
<reference evidence="2 3" key="1">
    <citation type="submission" date="2016-07" db="EMBL/GenBank/DDBJ databases">
        <title>Pervasive Adenine N6-methylation of Active Genes in Fungi.</title>
        <authorList>
            <consortium name="DOE Joint Genome Institute"/>
            <person name="Mondo S.J."/>
            <person name="Dannebaum R.O."/>
            <person name="Kuo R.C."/>
            <person name="Labutti K."/>
            <person name="Haridas S."/>
            <person name="Kuo A."/>
            <person name="Salamov A."/>
            <person name="Ahrendt S.R."/>
            <person name="Lipzen A."/>
            <person name="Sullivan W."/>
            <person name="Andreopoulos W.B."/>
            <person name="Clum A."/>
            <person name="Lindquist E."/>
            <person name="Daum C."/>
            <person name="Ramamoorthy G.K."/>
            <person name="Gryganskyi A."/>
            <person name="Culley D."/>
            <person name="Magnuson J.K."/>
            <person name="James T.Y."/>
            <person name="O'Malley M.A."/>
            <person name="Stajich J.E."/>
            <person name="Spatafora J.W."/>
            <person name="Visel A."/>
            <person name="Grigoriev I.V."/>
        </authorList>
    </citation>
    <scope>NUCLEOTIDE SEQUENCE [LARGE SCALE GENOMIC DNA]</scope>
    <source>
        <strain evidence="2 3">ATCC 12442</strain>
    </source>
</reference>
<gene>
    <name evidence="2" type="ORF">DL89DRAFT_118764</name>
</gene>
<evidence type="ECO:0008006" key="4">
    <source>
        <dbReference type="Google" id="ProtNLM"/>
    </source>
</evidence>
<dbReference type="AlphaFoldDB" id="A0A1Y1VVG8"/>
<accession>A0A1Y1VVG8</accession>
<evidence type="ECO:0000313" key="2">
    <source>
        <dbReference type="EMBL" id="ORX65288.1"/>
    </source>
</evidence>
<dbReference type="RefSeq" id="XP_040739581.1">
    <property type="nucleotide sequence ID" value="XM_040883174.1"/>
</dbReference>
<dbReference type="GeneID" id="63799822"/>
<dbReference type="EMBL" id="MCFD01000037">
    <property type="protein sequence ID" value="ORX65288.1"/>
    <property type="molecule type" value="Genomic_DNA"/>
</dbReference>
<keyword evidence="1" id="KW-0732">Signal</keyword>